<organism evidence="1 2">
    <name type="scientific">Candidatus Coprosoma intestinipullorum</name>
    <dbReference type="NCBI Taxonomy" id="2840752"/>
    <lineage>
        <taxon>Bacteria</taxon>
        <taxon>Bacillati</taxon>
        <taxon>Bacillota</taxon>
        <taxon>Bacillota incertae sedis</taxon>
        <taxon>Candidatus Coprosoma</taxon>
    </lineage>
</organism>
<reference evidence="1" key="2">
    <citation type="journal article" date="2021" name="PeerJ">
        <title>Extensive microbial diversity within the chicken gut microbiome revealed by metagenomics and culture.</title>
        <authorList>
            <person name="Gilroy R."/>
            <person name="Ravi A."/>
            <person name="Getino M."/>
            <person name="Pursley I."/>
            <person name="Horton D.L."/>
            <person name="Alikhan N.F."/>
            <person name="Baker D."/>
            <person name="Gharbi K."/>
            <person name="Hall N."/>
            <person name="Watson M."/>
            <person name="Adriaenssens E.M."/>
            <person name="Foster-Nyarko E."/>
            <person name="Jarju S."/>
            <person name="Secka A."/>
            <person name="Antonio M."/>
            <person name="Oren A."/>
            <person name="Chaudhuri R.R."/>
            <person name="La Ragione R."/>
            <person name="Hildebrand F."/>
            <person name="Pallen M.J."/>
        </authorList>
    </citation>
    <scope>NUCLEOTIDE SEQUENCE</scope>
    <source>
        <strain evidence="1">CHK147-3167</strain>
    </source>
</reference>
<dbReference type="EMBL" id="DVFV01000020">
    <property type="protein sequence ID" value="HIQ90169.1"/>
    <property type="molecule type" value="Genomic_DNA"/>
</dbReference>
<dbReference type="Gene3D" id="3.30.930.10">
    <property type="entry name" value="Bira Bifunctional Protein, Domain 2"/>
    <property type="match status" value="1"/>
</dbReference>
<protein>
    <submittedName>
        <fullName evidence="1">Uncharacterized protein</fullName>
    </submittedName>
</protein>
<name>A0A9D1CY32_9FIRM</name>
<reference evidence="1" key="1">
    <citation type="submission" date="2020-10" db="EMBL/GenBank/DDBJ databases">
        <authorList>
            <person name="Gilroy R."/>
        </authorList>
    </citation>
    <scope>NUCLEOTIDE SEQUENCE</scope>
    <source>
        <strain evidence="1">CHK147-3167</strain>
    </source>
</reference>
<dbReference type="Proteomes" id="UP000886786">
    <property type="component" value="Unassembled WGS sequence"/>
</dbReference>
<dbReference type="AlphaFoldDB" id="A0A9D1CY32"/>
<proteinExistence type="predicted"/>
<dbReference type="GO" id="GO:0140096">
    <property type="term" value="F:catalytic activity, acting on a protein"/>
    <property type="evidence" value="ECO:0007669"/>
    <property type="project" value="UniProtKB-ARBA"/>
</dbReference>
<evidence type="ECO:0000313" key="1">
    <source>
        <dbReference type="EMBL" id="HIQ90169.1"/>
    </source>
</evidence>
<gene>
    <name evidence="1" type="ORF">IAB27_00875</name>
</gene>
<sequence>MKKEIENLKKDYINFFSEVGYQQNKEVKISSGIDKSVVFVGSTISVLKPKLLNDDIDNPGDFLIQRAIRTRGLKRIDIPEKNEWSSYFDASGILVPYANLEKLVYDTIEFLNKIIGFDYENIMIRISSDDLDLIKSLRNINDKVLIEFDSKPQNYYKHKYGLQDMGIYGRNFNIAIRNVKDNKYKDIGNIIVIESNEKKYGAECAIGLNSILMRKLELDTSIEASSVVDIYNVVSPEDFKFADCLSVVSNLAYENVSSLSDRSPNYLYRKYLRHLFQWGDIMGISNDRIFEMIKDYILLEYGDYEENIINSNVNKVLSRGGYKYGRK</sequence>
<comment type="caution">
    <text evidence="1">The sequence shown here is derived from an EMBL/GenBank/DDBJ whole genome shotgun (WGS) entry which is preliminary data.</text>
</comment>
<dbReference type="GO" id="GO:0016740">
    <property type="term" value="F:transferase activity"/>
    <property type="evidence" value="ECO:0007669"/>
    <property type="project" value="UniProtKB-ARBA"/>
</dbReference>
<accession>A0A9D1CY32</accession>
<evidence type="ECO:0000313" key="2">
    <source>
        <dbReference type="Proteomes" id="UP000886786"/>
    </source>
</evidence>
<dbReference type="InterPro" id="IPR045864">
    <property type="entry name" value="aa-tRNA-synth_II/BPL/LPL"/>
</dbReference>